<evidence type="ECO:0000259" key="3">
    <source>
        <dbReference type="SMART" id="SM00672"/>
    </source>
</evidence>
<keyword evidence="2" id="KW-1133">Transmembrane helix</keyword>
<keyword evidence="2" id="KW-0472">Membrane</keyword>
<dbReference type="Proteomes" id="UP001063166">
    <property type="component" value="Unassembled WGS sequence"/>
</dbReference>
<evidence type="ECO:0000313" key="5">
    <source>
        <dbReference type="Proteomes" id="UP001063166"/>
    </source>
</evidence>
<comment type="caution">
    <text evidence="4">The sequence shown here is derived from an EMBL/GenBank/DDBJ whole genome shotgun (WGS) entry which is preliminary data.</text>
</comment>
<dbReference type="EMBL" id="BRPK01000009">
    <property type="protein sequence ID" value="GLB40974.1"/>
    <property type="molecule type" value="Genomic_DNA"/>
</dbReference>
<reference evidence="4" key="1">
    <citation type="submission" date="2022-07" db="EMBL/GenBank/DDBJ databases">
        <title>The genome of Lyophyllum shimeji provides insight into the initial evolution of ectomycorrhizal fungal genome.</title>
        <authorList>
            <person name="Kobayashi Y."/>
            <person name="Shibata T."/>
            <person name="Hirakawa H."/>
            <person name="Shigenobu S."/>
            <person name="Nishiyama T."/>
            <person name="Yamada A."/>
            <person name="Hasebe M."/>
            <person name="Kawaguchi M."/>
        </authorList>
    </citation>
    <scope>NUCLEOTIDE SEQUENCE</scope>
    <source>
        <strain evidence="4">AT787</strain>
    </source>
</reference>
<dbReference type="Pfam" id="PF05686">
    <property type="entry name" value="Glyco_transf_90"/>
    <property type="match status" value="1"/>
</dbReference>
<keyword evidence="2" id="KW-0812">Transmembrane</keyword>
<feature type="domain" description="Glycosyl transferase CAP10" evidence="3">
    <location>
        <begin position="328"/>
        <end position="597"/>
    </location>
</feature>
<keyword evidence="5" id="KW-1185">Reference proteome</keyword>
<dbReference type="SMART" id="SM00672">
    <property type="entry name" value="CAP10"/>
    <property type="match status" value="1"/>
</dbReference>
<feature type="transmembrane region" description="Helical" evidence="2">
    <location>
        <begin position="12"/>
        <end position="28"/>
    </location>
</feature>
<dbReference type="InterPro" id="IPR051091">
    <property type="entry name" value="O-Glucosyltr/Glycosyltrsf_90"/>
</dbReference>
<dbReference type="InterPro" id="IPR006598">
    <property type="entry name" value="CAP10"/>
</dbReference>
<dbReference type="OrthoDB" id="541052at2759"/>
<name>A0A9P3UMX7_LYOSH</name>
<protein>
    <submittedName>
        <fullName evidence="4">Lipopolysaccharide-modifying enzyme</fullName>
    </submittedName>
</protein>
<organism evidence="4 5">
    <name type="scientific">Lyophyllum shimeji</name>
    <name type="common">Hon-shimeji</name>
    <name type="synonym">Tricholoma shimeji</name>
    <dbReference type="NCBI Taxonomy" id="47721"/>
    <lineage>
        <taxon>Eukaryota</taxon>
        <taxon>Fungi</taxon>
        <taxon>Dikarya</taxon>
        <taxon>Basidiomycota</taxon>
        <taxon>Agaricomycotina</taxon>
        <taxon>Agaricomycetes</taxon>
        <taxon>Agaricomycetidae</taxon>
        <taxon>Agaricales</taxon>
        <taxon>Tricholomatineae</taxon>
        <taxon>Lyophyllaceae</taxon>
        <taxon>Lyophyllum</taxon>
    </lineage>
</organism>
<proteinExistence type="predicted"/>
<accession>A0A9P3UMX7</accession>
<evidence type="ECO:0000313" key="4">
    <source>
        <dbReference type="EMBL" id="GLB40974.1"/>
    </source>
</evidence>
<gene>
    <name evidence="4" type="ORF">LshimejAT787_0901890</name>
</gene>
<dbReference type="PANTHER" id="PTHR12203:SF118">
    <property type="entry name" value="BETA-1,2-XYLOSYLTRANSFERASE 1"/>
    <property type="match status" value="1"/>
</dbReference>
<sequence length="605" mass="69502">MLLGRLSARGRRLLVVSLFALVFSLFFYCREPLIYTAKSSEPVLLPTPPSTPPKTDTKSLPECKPPVPKKEKLLSHTYRDDGILEVNPAGGHPIYELIDLANTRWKFKLSKASKTLDEAVREYVKRYNRRPPEGFDKWWRYVEKHNVQLPDEYDQIWRDLEPFWGFSPRDLQRIQKEQELHTDTFTLGKNETGDSVEVLKVSFARSTNDWKPEDLLGGAESIKQILKDVQHELPPFRAVISPHDNPTLFTDYEIKKTLLDAVDRGAYVAVDKLARGPGLGWLSGCSPSSPARQGKTTKPPPPTKTFIFDHRKAMEPCLHPYLFDSIGEFLVHDRPGTSDMMLSRFAYCATAMHHDIQIPTLSGWVDDTDDPEWESKLDERLNWRGSNTGMWHAPTTRWKEAQRARLVDFANGLNGTIRVLIPPSEKEKRIGEGVEISRAKINPAMMDVAFAGEPVGCHEETCPELLNRYEWRKRQGSKESGNFKYIIDVDGNAWSSRFKRLITTNSLIFKATVYPEWFQDRIEPWVHYVPVQVDYSDVYDALTFFRGGLYGEGAHQDLARKIASEGRAWSKDFWRKEDVTAYVYRLVLEYARVMSSDRDAMSYDG</sequence>
<dbReference type="AlphaFoldDB" id="A0A9P3UMX7"/>
<evidence type="ECO:0000256" key="1">
    <source>
        <dbReference type="SAM" id="MobiDB-lite"/>
    </source>
</evidence>
<dbReference type="PANTHER" id="PTHR12203">
    <property type="entry name" value="KDEL LYS-ASP-GLU-LEU CONTAINING - RELATED"/>
    <property type="match status" value="1"/>
</dbReference>
<evidence type="ECO:0000256" key="2">
    <source>
        <dbReference type="SAM" id="Phobius"/>
    </source>
</evidence>
<feature type="region of interest" description="Disordered" evidence="1">
    <location>
        <begin position="44"/>
        <end position="63"/>
    </location>
</feature>